<dbReference type="Pfam" id="PF13838">
    <property type="entry name" value="Clathrin_H_link"/>
    <property type="match status" value="1"/>
</dbReference>
<dbReference type="Gene3D" id="1.25.40.30">
    <property type="match status" value="1"/>
</dbReference>
<dbReference type="SUPFAM" id="SSF48371">
    <property type="entry name" value="ARM repeat"/>
    <property type="match status" value="1"/>
</dbReference>
<organism evidence="1 2">
    <name type="scientific">Carpinus fangiana</name>
    <dbReference type="NCBI Taxonomy" id="176857"/>
    <lineage>
        <taxon>Eukaryota</taxon>
        <taxon>Viridiplantae</taxon>
        <taxon>Streptophyta</taxon>
        <taxon>Embryophyta</taxon>
        <taxon>Tracheophyta</taxon>
        <taxon>Spermatophyta</taxon>
        <taxon>Magnoliopsida</taxon>
        <taxon>eudicotyledons</taxon>
        <taxon>Gunneridae</taxon>
        <taxon>Pentapetalae</taxon>
        <taxon>rosids</taxon>
        <taxon>fabids</taxon>
        <taxon>Fagales</taxon>
        <taxon>Betulaceae</taxon>
        <taxon>Carpinus</taxon>
    </lineage>
</organism>
<dbReference type="OrthoDB" id="2113814at2759"/>
<dbReference type="GO" id="GO:0032051">
    <property type="term" value="F:clathrin light chain binding"/>
    <property type="evidence" value="ECO:0007669"/>
    <property type="project" value="TreeGrafter"/>
</dbReference>
<proteinExistence type="predicted"/>
<dbReference type="PANTHER" id="PTHR10292">
    <property type="entry name" value="CLATHRIN HEAVY CHAIN RELATED"/>
    <property type="match status" value="1"/>
</dbReference>
<name>A0A5N6QPB4_9ROSI</name>
<dbReference type="GO" id="GO:0071439">
    <property type="term" value="C:clathrin complex"/>
    <property type="evidence" value="ECO:0007669"/>
    <property type="project" value="TreeGrafter"/>
</dbReference>
<dbReference type="InterPro" id="IPR012331">
    <property type="entry name" value="Clathrin_H-chain_linker"/>
</dbReference>
<dbReference type="EMBL" id="CM017322">
    <property type="protein sequence ID" value="KAE8008318.1"/>
    <property type="molecule type" value="Genomic_DNA"/>
</dbReference>
<dbReference type="GO" id="GO:0006898">
    <property type="term" value="P:receptor-mediated endocytosis"/>
    <property type="evidence" value="ECO:0007669"/>
    <property type="project" value="TreeGrafter"/>
</dbReference>
<protein>
    <submittedName>
        <fullName evidence="1">Uncharacterized protein</fullName>
    </submittedName>
</protein>
<sequence length="100" mass="11415">MVFWAMGVELELGSHGGHNDVLCCAFNDRDVRYWVSQVVQRFQELFAQTKYKEAAELAAESPQGLLRTPDTVAKFQMCLDLPELPDGNMCNCHCNLFNWD</sequence>
<dbReference type="GO" id="GO:0009507">
    <property type="term" value="C:chloroplast"/>
    <property type="evidence" value="ECO:0007669"/>
    <property type="project" value="TreeGrafter"/>
</dbReference>
<keyword evidence="2" id="KW-1185">Reference proteome</keyword>
<dbReference type="AlphaFoldDB" id="A0A5N6QPB4"/>
<dbReference type="GO" id="GO:0005794">
    <property type="term" value="C:Golgi apparatus"/>
    <property type="evidence" value="ECO:0007669"/>
    <property type="project" value="TreeGrafter"/>
</dbReference>
<dbReference type="PANTHER" id="PTHR10292:SF1">
    <property type="entry name" value="CLATHRIN HEAVY CHAIN"/>
    <property type="match status" value="1"/>
</dbReference>
<dbReference type="GO" id="GO:0009506">
    <property type="term" value="C:plasmodesma"/>
    <property type="evidence" value="ECO:0007669"/>
    <property type="project" value="TreeGrafter"/>
</dbReference>
<reference evidence="1 2" key="1">
    <citation type="submission" date="2019-06" db="EMBL/GenBank/DDBJ databases">
        <title>A chromosomal-level reference genome of Carpinus fangiana (Coryloideae, Betulaceae).</title>
        <authorList>
            <person name="Yang X."/>
            <person name="Wang Z."/>
            <person name="Zhang L."/>
            <person name="Hao G."/>
            <person name="Liu J."/>
            <person name="Yang Y."/>
        </authorList>
    </citation>
    <scope>NUCLEOTIDE SEQUENCE [LARGE SCALE GENOMIC DNA]</scope>
    <source>
        <strain evidence="1">Cfa_2016G</strain>
        <tissue evidence="1">Leaf</tissue>
    </source>
</reference>
<dbReference type="Proteomes" id="UP000327013">
    <property type="component" value="Chromosome 2"/>
</dbReference>
<dbReference type="InterPro" id="IPR016024">
    <property type="entry name" value="ARM-type_fold"/>
</dbReference>
<dbReference type="GO" id="GO:0005886">
    <property type="term" value="C:plasma membrane"/>
    <property type="evidence" value="ECO:0007669"/>
    <property type="project" value="TreeGrafter"/>
</dbReference>
<evidence type="ECO:0000313" key="2">
    <source>
        <dbReference type="Proteomes" id="UP000327013"/>
    </source>
</evidence>
<gene>
    <name evidence="1" type="ORF">FH972_004840</name>
</gene>
<accession>A0A5N6QPB4</accession>
<evidence type="ECO:0000313" key="1">
    <source>
        <dbReference type="EMBL" id="KAE8008318.1"/>
    </source>
</evidence>